<dbReference type="InterPro" id="IPR023210">
    <property type="entry name" value="NADP_OxRdtase_dom"/>
</dbReference>
<dbReference type="GO" id="GO:0034220">
    <property type="term" value="P:monoatomic ion transmembrane transport"/>
    <property type="evidence" value="ECO:0007669"/>
    <property type="project" value="UniProtKB-KW"/>
</dbReference>
<organism evidence="5 6">
    <name type="scientific">Physocladia obscura</name>
    <dbReference type="NCBI Taxonomy" id="109957"/>
    <lineage>
        <taxon>Eukaryota</taxon>
        <taxon>Fungi</taxon>
        <taxon>Fungi incertae sedis</taxon>
        <taxon>Chytridiomycota</taxon>
        <taxon>Chytridiomycota incertae sedis</taxon>
        <taxon>Chytridiomycetes</taxon>
        <taxon>Chytridiales</taxon>
        <taxon>Chytriomycetaceae</taxon>
        <taxon>Physocladia</taxon>
    </lineage>
</organism>
<evidence type="ECO:0000313" key="5">
    <source>
        <dbReference type="EMBL" id="KAJ3090813.1"/>
    </source>
</evidence>
<protein>
    <submittedName>
        <fullName evidence="5">Voltage-gated potassium channel subunit beta-2</fullName>
    </submittedName>
</protein>
<dbReference type="InterPro" id="IPR005399">
    <property type="entry name" value="K_chnl_volt-dep_bsu_KCNAB-rel"/>
</dbReference>
<keyword evidence="5" id="KW-0407">Ion channel</keyword>
<keyword evidence="6" id="KW-1185">Reference proteome</keyword>
<dbReference type="Gene3D" id="3.20.20.100">
    <property type="entry name" value="NADP-dependent oxidoreductase domain"/>
    <property type="match status" value="1"/>
</dbReference>
<evidence type="ECO:0000256" key="2">
    <source>
        <dbReference type="ARBA" id="ARBA00022857"/>
    </source>
</evidence>
<dbReference type="GO" id="GO:0016491">
    <property type="term" value="F:oxidoreductase activity"/>
    <property type="evidence" value="ECO:0007669"/>
    <property type="project" value="UniProtKB-KW"/>
</dbReference>
<keyword evidence="2" id="KW-0521">NADP</keyword>
<keyword evidence="5" id="KW-0813">Transport</keyword>
<dbReference type="PANTHER" id="PTHR43150:SF2">
    <property type="entry name" value="HYPERKINETIC, ISOFORM M"/>
    <property type="match status" value="1"/>
</dbReference>
<accession>A0AAD5XB72</accession>
<comment type="caution">
    <text evidence="5">The sequence shown here is derived from an EMBL/GenBank/DDBJ whole genome shotgun (WGS) entry which is preliminary data.</text>
</comment>
<name>A0AAD5XB72_9FUNG</name>
<evidence type="ECO:0000259" key="4">
    <source>
        <dbReference type="Pfam" id="PF00248"/>
    </source>
</evidence>
<dbReference type="Pfam" id="PF00248">
    <property type="entry name" value="Aldo_ket_red"/>
    <property type="match status" value="1"/>
</dbReference>
<dbReference type="AlphaFoldDB" id="A0AAD5XB72"/>
<evidence type="ECO:0000256" key="3">
    <source>
        <dbReference type="ARBA" id="ARBA00023002"/>
    </source>
</evidence>
<dbReference type="Proteomes" id="UP001211907">
    <property type="component" value="Unassembled WGS sequence"/>
</dbReference>
<dbReference type="PANTHER" id="PTHR43150">
    <property type="entry name" value="HYPERKINETIC, ISOFORM M"/>
    <property type="match status" value="1"/>
</dbReference>
<dbReference type="PRINTS" id="PR01577">
    <property type="entry name" value="KCNABCHANNEL"/>
</dbReference>
<comment type="similarity">
    <text evidence="1">Belongs to the shaker potassium channel beta subunit family.</text>
</comment>
<evidence type="ECO:0000313" key="6">
    <source>
        <dbReference type="Proteomes" id="UP001211907"/>
    </source>
</evidence>
<sequence>MEETVRAFNYLIDQGLAFYWGSSEWSPEQLTDAFSVCDRLGLAKPVMEQPQYNMIDRANFEGTLIPAIEKYGLGTTVFSPLAKGILTGKYNAGIPEGSSPRVINRLGTPAGQEILAKVEKLKAAAAQKPWIVAEKLECSLAQLALAWCLRDPVVSTVMAGASNVDQLNENVKAVAVVSKLSADIVDEIDVILDNKPAVAPKFR</sequence>
<keyword evidence="3" id="KW-0560">Oxidoreductase</keyword>
<feature type="domain" description="NADP-dependent oxidoreductase" evidence="4">
    <location>
        <begin position="1"/>
        <end position="191"/>
    </location>
</feature>
<gene>
    <name evidence="5" type="primary">KCNAB2</name>
    <name evidence="5" type="ORF">HK100_007345</name>
</gene>
<evidence type="ECO:0000256" key="1">
    <source>
        <dbReference type="ARBA" id="ARBA00006515"/>
    </source>
</evidence>
<reference evidence="5" key="1">
    <citation type="submission" date="2020-05" db="EMBL/GenBank/DDBJ databases">
        <title>Phylogenomic resolution of chytrid fungi.</title>
        <authorList>
            <person name="Stajich J.E."/>
            <person name="Amses K."/>
            <person name="Simmons R."/>
            <person name="Seto K."/>
            <person name="Myers J."/>
            <person name="Bonds A."/>
            <person name="Quandt C.A."/>
            <person name="Barry K."/>
            <person name="Liu P."/>
            <person name="Grigoriev I."/>
            <person name="Longcore J.E."/>
            <person name="James T.Y."/>
        </authorList>
    </citation>
    <scope>NUCLEOTIDE SEQUENCE</scope>
    <source>
        <strain evidence="5">JEL0513</strain>
    </source>
</reference>
<dbReference type="EMBL" id="JADGJH010003455">
    <property type="protein sequence ID" value="KAJ3090813.1"/>
    <property type="molecule type" value="Genomic_DNA"/>
</dbReference>
<proteinExistence type="inferred from homology"/>
<dbReference type="SUPFAM" id="SSF51430">
    <property type="entry name" value="NAD(P)-linked oxidoreductase"/>
    <property type="match status" value="1"/>
</dbReference>
<keyword evidence="5" id="KW-0406">Ion transport</keyword>
<dbReference type="InterPro" id="IPR036812">
    <property type="entry name" value="NAD(P)_OxRdtase_dom_sf"/>
</dbReference>